<dbReference type="RefSeq" id="WP_344860563.1">
    <property type="nucleotide sequence ID" value="NZ_BAAAZN010000006.1"/>
</dbReference>
<dbReference type="Pfam" id="PF01370">
    <property type="entry name" value="Epimerase"/>
    <property type="match status" value="1"/>
</dbReference>
<dbReference type="EMBL" id="BAAAZN010000006">
    <property type="protein sequence ID" value="GAA3546688.1"/>
    <property type="molecule type" value="Genomic_DNA"/>
</dbReference>
<gene>
    <name evidence="2" type="ORF">GCM10022222_32910</name>
</gene>
<dbReference type="InterPro" id="IPR036291">
    <property type="entry name" value="NAD(P)-bd_dom_sf"/>
</dbReference>
<protein>
    <submittedName>
        <fullName evidence="2">SDR family oxidoreductase</fullName>
    </submittedName>
</protein>
<evidence type="ECO:0000313" key="3">
    <source>
        <dbReference type="Proteomes" id="UP001500689"/>
    </source>
</evidence>
<name>A0ABP6W7G4_9PSEU</name>
<proteinExistence type="predicted"/>
<sequence>MSNNQDSPLHVVLGAGAGGATLVDELVSRGLRVRQVSRSPIDGAPAGVETGVADLSSAEQAIAAVDGAAAVYHAVNVPYHLAVTEMPGIGRAILAGVQRAGARLVVLDTLYPYGEADGEAITENTPWAATSRKGRMRAELDERYLEAHEAGRAKVVLGRAADFYGPRVLNSTLGATFFPALLTGGTAIGFGDISLPHTYSYLPDVAAGLVDLGTTGDESTLGRSWHLPAAAAVSTARVHELAGELNGRPVAVEVLARAEPAGPYDETFMREYAEMFYQHTIPQNMVSTPFEEKFGRKPTPLADGLRQTIEWYRGRPASRV</sequence>
<reference evidence="3" key="1">
    <citation type="journal article" date="2019" name="Int. J. Syst. Evol. Microbiol.">
        <title>The Global Catalogue of Microorganisms (GCM) 10K type strain sequencing project: providing services to taxonomists for standard genome sequencing and annotation.</title>
        <authorList>
            <consortium name="The Broad Institute Genomics Platform"/>
            <consortium name="The Broad Institute Genome Sequencing Center for Infectious Disease"/>
            <person name="Wu L."/>
            <person name="Ma J."/>
        </authorList>
    </citation>
    <scope>NUCLEOTIDE SEQUENCE [LARGE SCALE GENOMIC DNA]</scope>
    <source>
        <strain evidence="3">JCM 16898</strain>
    </source>
</reference>
<keyword evidence="3" id="KW-1185">Reference proteome</keyword>
<dbReference type="Gene3D" id="3.40.50.720">
    <property type="entry name" value="NAD(P)-binding Rossmann-like Domain"/>
    <property type="match status" value="1"/>
</dbReference>
<evidence type="ECO:0000259" key="1">
    <source>
        <dbReference type="Pfam" id="PF01370"/>
    </source>
</evidence>
<dbReference type="InterPro" id="IPR001509">
    <property type="entry name" value="Epimerase_deHydtase"/>
</dbReference>
<organism evidence="2 3">
    <name type="scientific">Amycolatopsis ultiminotia</name>
    <dbReference type="NCBI Taxonomy" id="543629"/>
    <lineage>
        <taxon>Bacteria</taxon>
        <taxon>Bacillati</taxon>
        <taxon>Actinomycetota</taxon>
        <taxon>Actinomycetes</taxon>
        <taxon>Pseudonocardiales</taxon>
        <taxon>Pseudonocardiaceae</taxon>
        <taxon>Amycolatopsis</taxon>
    </lineage>
</organism>
<comment type="caution">
    <text evidence="2">The sequence shown here is derived from an EMBL/GenBank/DDBJ whole genome shotgun (WGS) entry which is preliminary data.</text>
</comment>
<dbReference type="SUPFAM" id="SSF51735">
    <property type="entry name" value="NAD(P)-binding Rossmann-fold domains"/>
    <property type="match status" value="1"/>
</dbReference>
<feature type="domain" description="NAD-dependent epimerase/dehydratase" evidence="1">
    <location>
        <begin position="12"/>
        <end position="181"/>
    </location>
</feature>
<dbReference type="Proteomes" id="UP001500689">
    <property type="component" value="Unassembled WGS sequence"/>
</dbReference>
<evidence type="ECO:0000313" key="2">
    <source>
        <dbReference type="EMBL" id="GAA3546688.1"/>
    </source>
</evidence>
<accession>A0ABP6W7G4</accession>